<feature type="compositionally biased region" description="Basic and acidic residues" evidence="2">
    <location>
        <begin position="59"/>
        <end position="71"/>
    </location>
</feature>
<evidence type="ECO:0000313" key="4">
    <source>
        <dbReference type="Proteomes" id="UP000186922"/>
    </source>
</evidence>
<gene>
    <name evidence="3" type="primary">RvY_13817-1</name>
    <name evidence="3" type="synonym">RvY_13817.1</name>
    <name evidence="3" type="ORF">RvY_13817</name>
</gene>
<evidence type="ECO:0000256" key="1">
    <source>
        <dbReference type="SAM" id="Coils"/>
    </source>
</evidence>
<feature type="compositionally biased region" description="Basic and acidic residues" evidence="2">
    <location>
        <begin position="117"/>
        <end position="126"/>
    </location>
</feature>
<proteinExistence type="predicted"/>
<dbReference type="EMBL" id="BDGG01000009">
    <property type="protein sequence ID" value="GAV03388.1"/>
    <property type="molecule type" value="Genomic_DNA"/>
</dbReference>
<keyword evidence="4" id="KW-1185">Reference proteome</keyword>
<feature type="region of interest" description="Disordered" evidence="2">
    <location>
        <begin position="29"/>
        <end position="126"/>
    </location>
</feature>
<name>A0A1D1VUF7_RAMVA</name>
<feature type="compositionally biased region" description="Polar residues" evidence="2">
    <location>
        <begin position="84"/>
        <end position="116"/>
    </location>
</feature>
<sequence length="215" mass="24288">MFGLFTGDNEDGIVAEVFSKVRTINEAVPQIDLGQPDPTSPEVFPFSSPDSVRASTPDVEDHRSQADKALDGDYVPSDDEEQFGASSTKSLSSVINNSAKKSTAGLQKSNMGGQQESVKKPREKPMDLVGVLLATGKERNDRAAARNEMVERRYKRELGLKEEEIKLQAKKQRDEHEARMNELERKDRDNELRKAEIELRRLELQLEMGKMRREI</sequence>
<accession>A0A1D1VUF7</accession>
<keyword evidence="1" id="KW-0175">Coiled coil</keyword>
<comment type="caution">
    <text evidence="3">The sequence shown here is derived from an EMBL/GenBank/DDBJ whole genome shotgun (WGS) entry which is preliminary data.</text>
</comment>
<feature type="coiled-coil region" evidence="1">
    <location>
        <begin position="166"/>
        <end position="214"/>
    </location>
</feature>
<evidence type="ECO:0000313" key="3">
    <source>
        <dbReference type="EMBL" id="GAV03388.1"/>
    </source>
</evidence>
<dbReference type="Proteomes" id="UP000186922">
    <property type="component" value="Unassembled WGS sequence"/>
</dbReference>
<protein>
    <submittedName>
        <fullName evidence="3">Uncharacterized protein</fullName>
    </submittedName>
</protein>
<dbReference type="AlphaFoldDB" id="A0A1D1VUF7"/>
<reference evidence="3 4" key="1">
    <citation type="journal article" date="2016" name="Nat. Commun.">
        <title>Extremotolerant tardigrade genome and improved radiotolerance of human cultured cells by tardigrade-unique protein.</title>
        <authorList>
            <person name="Hashimoto T."/>
            <person name="Horikawa D.D."/>
            <person name="Saito Y."/>
            <person name="Kuwahara H."/>
            <person name="Kozuka-Hata H."/>
            <person name="Shin-I T."/>
            <person name="Minakuchi Y."/>
            <person name="Ohishi K."/>
            <person name="Motoyama A."/>
            <person name="Aizu T."/>
            <person name="Enomoto A."/>
            <person name="Kondo K."/>
            <person name="Tanaka S."/>
            <person name="Hara Y."/>
            <person name="Koshikawa S."/>
            <person name="Sagara H."/>
            <person name="Miura T."/>
            <person name="Yokobori S."/>
            <person name="Miyagawa K."/>
            <person name="Suzuki Y."/>
            <person name="Kubo T."/>
            <person name="Oyama M."/>
            <person name="Kohara Y."/>
            <person name="Fujiyama A."/>
            <person name="Arakawa K."/>
            <person name="Katayama T."/>
            <person name="Toyoda A."/>
            <person name="Kunieda T."/>
        </authorList>
    </citation>
    <scope>NUCLEOTIDE SEQUENCE [LARGE SCALE GENOMIC DNA]</scope>
    <source>
        <strain evidence="3 4">YOKOZUNA-1</strain>
    </source>
</reference>
<evidence type="ECO:0000256" key="2">
    <source>
        <dbReference type="SAM" id="MobiDB-lite"/>
    </source>
</evidence>
<organism evidence="3 4">
    <name type="scientific">Ramazzottius varieornatus</name>
    <name type="common">Water bear</name>
    <name type="synonym">Tardigrade</name>
    <dbReference type="NCBI Taxonomy" id="947166"/>
    <lineage>
        <taxon>Eukaryota</taxon>
        <taxon>Metazoa</taxon>
        <taxon>Ecdysozoa</taxon>
        <taxon>Tardigrada</taxon>
        <taxon>Eutardigrada</taxon>
        <taxon>Parachela</taxon>
        <taxon>Hypsibioidea</taxon>
        <taxon>Ramazzottiidae</taxon>
        <taxon>Ramazzottius</taxon>
    </lineage>
</organism>